<feature type="transmembrane region" description="Helical" evidence="7">
    <location>
        <begin position="88"/>
        <end position="105"/>
    </location>
</feature>
<sequence length="435" mass="45521">MANAADIGLIMLISIPVLLAIGVPISISMGLGSVLAMATIFTVDKMAITAAQRAFAGINSFSLLAIPFFVLAGIIMTNGGIARRLINFAKAIIGFIPGALVQTNIVANMLFGAISGSGVAAAAAIGGAMGPQEKAEGYAPEFAAAANIASAPAGMLIPPSNTFIIYSLASGGASVAALFVAGYIPGILWGLACIIPALIYARRKGYRSERLSGFGANLKVTIEAFPALLLIVIIVGGIISGIFTPTEASCIAVVYVTILSFVYRTITVQMIPGFLLETAKTTGMIIFMIGVSAIMGWIMAYARIPNIIAESLLGITDSPVLIMIMMNIIMLILGCVMDPTPAILIFAPIFLPIATSLGFDIVHFGVIMVFNFCIGTITPPVGPILFVGCRIANLRIEDVVRSLLPYFMILVVMLLAVTFIPDLSLALPRAFGLVR</sequence>
<dbReference type="RefSeq" id="WP_078708543.1">
    <property type="nucleotide sequence ID" value="NZ_FUXL01000007.1"/>
</dbReference>
<evidence type="ECO:0000313" key="9">
    <source>
        <dbReference type="EMBL" id="SKA16559.1"/>
    </source>
</evidence>
<dbReference type="PANTHER" id="PTHR33362">
    <property type="entry name" value="SIALIC ACID TRAP TRANSPORTER PERMEASE PROTEIN SIAT-RELATED"/>
    <property type="match status" value="1"/>
</dbReference>
<feature type="transmembrane region" description="Helical" evidence="7">
    <location>
        <begin position="54"/>
        <end position="76"/>
    </location>
</feature>
<dbReference type="PIRSF" id="PIRSF006066">
    <property type="entry name" value="HI0050"/>
    <property type="match status" value="1"/>
</dbReference>
<protein>
    <recommendedName>
        <fullName evidence="7">TRAP transporter large permease protein</fullName>
    </recommendedName>
</protein>
<feature type="transmembrane region" description="Helical" evidence="7">
    <location>
        <begin position="249"/>
        <end position="266"/>
    </location>
</feature>
<feature type="transmembrane region" description="Helical" evidence="7">
    <location>
        <begin position="12"/>
        <end position="42"/>
    </location>
</feature>
<feature type="transmembrane region" description="Helical" evidence="7">
    <location>
        <begin position="368"/>
        <end position="391"/>
    </location>
</feature>
<feature type="transmembrane region" description="Helical" evidence="7">
    <location>
        <begin position="320"/>
        <end position="336"/>
    </location>
</feature>
<feature type="domain" description="TRAP C4-dicarboxylate transport system permease DctM subunit" evidence="8">
    <location>
        <begin position="13"/>
        <end position="422"/>
    </location>
</feature>
<dbReference type="EMBL" id="FUXL01000007">
    <property type="protein sequence ID" value="SKA16559.1"/>
    <property type="molecule type" value="Genomic_DNA"/>
</dbReference>
<dbReference type="InterPro" id="IPR004681">
    <property type="entry name" value="TRAP_DctM"/>
</dbReference>
<evidence type="ECO:0000256" key="3">
    <source>
        <dbReference type="ARBA" id="ARBA00022519"/>
    </source>
</evidence>
<evidence type="ECO:0000256" key="2">
    <source>
        <dbReference type="ARBA" id="ARBA00022475"/>
    </source>
</evidence>
<keyword evidence="3 7" id="KW-0997">Cell inner membrane</keyword>
<feature type="transmembrane region" description="Helical" evidence="7">
    <location>
        <begin position="343"/>
        <end position="362"/>
    </location>
</feature>
<evidence type="ECO:0000256" key="7">
    <source>
        <dbReference type="RuleBase" id="RU369079"/>
    </source>
</evidence>
<feature type="transmembrane region" description="Helical" evidence="7">
    <location>
        <begin position="222"/>
        <end position="243"/>
    </location>
</feature>
<dbReference type="STRING" id="1365950.SAMN05428963_10731"/>
<feature type="transmembrane region" description="Helical" evidence="7">
    <location>
        <begin position="175"/>
        <end position="201"/>
    </location>
</feature>
<name>A0A1T4RKU3_9HYPH</name>
<comment type="subunit">
    <text evidence="7">The complex comprises the extracytoplasmic solute receptor protein and the two transmembrane proteins.</text>
</comment>
<keyword evidence="10" id="KW-1185">Reference proteome</keyword>
<dbReference type="GO" id="GO:0005886">
    <property type="term" value="C:plasma membrane"/>
    <property type="evidence" value="ECO:0007669"/>
    <property type="project" value="UniProtKB-SubCell"/>
</dbReference>
<comment type="subcellular location">
    <subcellularLocation>
        <location evidence="1 7">Cell inner membrane</location>
        <topology evidence="1 7">Multi-pass membrane protein</topology>
    </subcellularLocation>
</comment>
<gene>
    <name evidence="9" type="ORF">SAMN05428963_10731</name>
</gene>
<dbReference type="AlphaFoldDB" id="A0A1T4RKU3"/>
<evidence type="ECO:0000313" key="10">
    <source>
        <dbReference type="Proteomes" id="UP000190135"/>
    </source>
</evidence>
<dbReference type="Proteomes" id="UP000190135">
    <property type="component" value="Unassembled WGS sequence"/>
</dbReference>
<keyword evidence="5 7" id="KW-1133">Transmembrane helix</keyword>
<dbReference type="GO" id="GO:0022857">
    <property type="term" value="F:transmembrane transporter activity"/>
    <property type="evidence" value="ECO:0007669"/>
    <property type="project" value="UniProtKB-UniRule"/>
</dbReference>
<reference evidence="9 10" key="1">
    <citation type="submission" date="2017-02" db="EMBL/GenBank/DDBJ databases">
        <authorList>
            <person name="Peterson S.W."/>
        </authorList>
    </citation>
    <scope>NUCLEOTIDE SEQUENCE [LARGE SCALE GENOMIC DNA]</scope>
    <source>
        <strain evidence="9 10">USBA 369</strain>
    </source>
</reference>
<dbReference type="PANTHER" id="PTHR33362:SF2">
    <property type="entry name" value="TRAP TRANSPORTER LARGE PERMEASE PROTEIN"/>
    <property type="match status" value="1"/>
</dbReference>
<organism evidence="9 10">
    <name type="scientific">Consotaella salsifontis</name>
    <dbReference type="NCBI Taxonomy" id="1365950"/>
    <lineage>
        <taxon>Bacteria</taxon>
        <taxon>Pseudomonadati</taxon>
        <taxon>Pseudomonadota</taxon>
        <taxon>Alphaproteobacteria</taxon>
        <taxon>Hyphomicrobiales</taxon>
        <taxon>Aurantimonadaceae</taxon>
        <taxon>Consotaella</taxon>
    </lineage>
</organism>
<dbReference type="OrthoDB" id="7912553at2"/>
<keyword evidence="7" id="KW-0813">Transport</keyword>
<comment type="function">
    <text evidence="7">Part of the tripartite ATP-independent periplasmic (TRAP) transport system.</text>
</comment>
<dbReference type="NCBIfam" id="TIGR00786">
    <property type="entry name" value="dctM"/>
    <property type="match status" value="1"/>
</dbReference>
<keyword evidence="4 7" id="KW-0812">Transmembrane</keyword>
<evidence type="ECO:0000256" key="5">
    <source>
        <dbReference type="ARBA" id="ARBA00022989"/>
    </source>
</evidence>
<feature type="transmembrane region" description="Helical" evidence="7">
    <location>
        <begin position="278"/>
        <end position="300"/>
    </location>
</feature>
<dbReference type="InterPro" id="IPR010656">
    <property type="entry name" value="DctM"/>
</dbReference>
<feature type="transmembrane region" description="Helical" evidence="7">
    <location>
        <begin position="403"/>
        <end position="421"/>
    </location>
</feature>
<dbReference type="Pfam" id="PF06808">
    <property type="entry name" value="DctM"/>
    <property type="match status" value="1"/>
</dbReference>
<feature type="transmembrane region" description="Helical" evidence="7">
    <location>
        <begin position="111"/>
        <end position="130"/>
    </location>
</feature>
<evidence type="ECO:0000259" key="8">
    <source>
        <dbReference type="Pfam" id="PF06808"/>
    </source>
</evidence>
<feature type="transmembrane region" description="Helical" evidence="7">
    <location>
        <begin position="142"/>
        <end position="169"/>
    </location>
</feature>
<evidence type="ECO:0000256" key="6">
    <source>
        <dbReference type="ARBA" id="ARBA00023136"/>
    </source>
</evidence>
<keyword evidence="6 7" id="KW-0472">Membrane</keyword>
<evidence type="ECO:0000256" key="1">
    <source>
        <dbReference type="ARBA" id="ARBA00004429"/>
    </source>
</evidence>
<comment type="similarity">
    <text evidence="7">Belongs to the TRAP transporter large permease family.</text>
</comment>
<proteinExistence type="inferred from homology"/>
<accession>A0A1T4RKU3</accession>
<keyword evidence="2" id="KW-1003">Cell membrane</keyword>
<evidence type="ECO:0000256" key="4">
    <source>
        <dbReference type="ARBA" id="ARBA00022692"/>
    </source>
</evidence>